<name>A0A1M6P5G4_9FLAO</name>
<keyword evidence="4" id="KW-1185">Reference proteome</keyword>
<comment type="caution">
    <text evidence="2">The sequence shown here is derived from an EMBL/GenBank/DDBJ whole genome shotgun (WGS) entry which is preliminary data.</text>
</comment>
<dbReference type="EMBL" id="FRAT01000001">
    <property type="protein sequence ID" value="SHK03153.1"/>
    <property type="molecule type" value="Genomic_DNA"/>
</dbReference>
<proteinExistence type="predicted"/>
<evidence type="ECO:0000313" key="2">
    <source>
        <dbReference type="EMBL" id="SHK03153.1"/>
    </source>
</evidence>
<reference evidence="2 3" key="1">
    <citation type="submission" date="2016-11" db="EMBL/GenBank/DDBJ databases">
        <authorList>
            <person name="Varghese N."/>
            <person name="Submissions S."/>
        </authorList>
    </citation>
    <scope>NUCLEOTIDE SEQUENCE [LARGE SCALE GENOMIC DNA]</scope>
    <source>
        <strain evidence="2 3">CGMCC 1.12174</strain>
        <strain evidence="1 4">DSM 26351</strain>
    </source>
</reference>
<dbReference type="Proteomes" id="UP000198940">
    <property type="component" value="Unassembled WGS sequence"/>
</dbReference>
<protein>
    <recommendedName>
        <fullName evidence="5">Outer membrane lipoprotein-sorting protein</fullName>
    </recommendedName>
</protein>
<evidence type="ECO:0008006" key="5">
    <source>
        <dbReference type="Google" id="ProtNLM"/>
    </source>
</evidence>
<dbReference type="AlphaFoldDB" id="A0A1M6P5G4"/>
<sequence length="153" mass="18131">MFRGNKLVHKGPEMQEFLILEGGLHYYSVEETINRLQKLGIDTDTFTKSTYQDRPIFIIGAKESEHSKPQIWLDAKELYAVRRFSKGKKGELYEVRYDGYKDFGGHRIETWIEFWLDGKLIQTERYNQVDTTPDLSDEDFDPSKFGSIYWFKK</sequence>
<accession>A0A1M6P5G4</accession>
<evidence type="ECO:0000313" key="3">
    <source>
        <dbReference type="Proteomes" id="UP000184031"/>
    </source>
</evidence>
<evidence type="ECO:0000313" key="1">
    <source>
        <dbReference type="EMBL" id="SFB66340.1"/>
    </source>
</evidence>
<dbReference type="EMBL" id="FOKU01000001">
    <property type="protein sequence ID" value="SFB66340.1"/>
    <property type="molecule type" value="Genomic_DNA"/>
</dbReference>
<dbReference type="Proteomes" id="UP000184031">
    <property type="component" value="Unassembled WGS sequence"/>
</dbReference>
<gene>
    <name evidence="1" type="ORF">SAMN04487891_10140</name>
    <name evidence="2" type="ORF">SAMN05216293_0040</name>
</gene>
<evidence type="ECO:0000313" key="4">
    <source>
        <dbReference type="Proteomes" id="UP000198940"/>
    </source>
</evidence>
<organism evidence="2 3">
    <name type="scientific">Flagellimonas taeanensis</name>
    <dbReference type="NCBI Taxonomy" id="1005926"/>
    <lineage>
        <taxon>Bacteria</taxon>
        <taxon>Pseudomonadati</taxon>
        <taxon>Bacteroidota</taxon>
        <taxon>Flavobacteriia</taxon>
        <taxon>Flavobacteriales</taxon>
        <taxon>Flavobacteriaceae</taxon>
        <taxon>Flagellimonas</taxon>
    </lineage>
</organism>